<comment type="caution">
    <text evidence="2">The sequence shown here is derived from an EMBL/GenBank/DDBJ whole genome shotgun (WGS) entry which is preliminary data.</text>
</comment>
<keyword evidence="1" id="KW-0812">Transmembrane</keyword>
<dbReference type="Pfam" id="PF17197">
    <property type="entry name" value="DUF5134"/>
    <property type="match status" value="1"/>
</dbReference>
<feature type="transmembrane region" description="Helical" evidence="1">
    <location>
        <begin position="6"/>
        <end position="26"/>
    </location>
</feature>
<feature type="transmembrane region" description="Helical" evidence="1">
    <location>
        <begin position="38"/>
        <end position="56"/>
    </location>
</feature>
<dbReference type="RefSeq" id="WP_016471448.1">
    <property type="nucleotide sequence ID" value="NZ_BBQG01000062.1"/>
</dbReference>
<keyword evidence="1" id="KW-1133">Transmembrane helix</keyword>
<gene>
    <name evidence="2" type="ORF">D8771_07810</name>
</gene>
<dbReference type="GeneID" id="75179736"/>
<dbReference type="AlphaFoldDB" id="A0A8H1LKM9"/>
<name>A0A8H1LKM9_9ACTN</name>
<keyword evidence="1" id="KW-0472">Membrane</keyword>
<protein>
    <submittedName>
        <fullName evidence="2">DUF5134 domain-containing protein</fullName>
    </submittedName>
</protein>
<accession>A0A8H1LKM9</accession>
<sequence length="214" mass="20852">MHGSATVGWLVAALCAVTGVWCVLRARGGSPRQRADAGAEATMGFGMAAMAVPALWDGEPVPAVVPAWCSVVFFGGLLVRESAAAVRDRGAPGARHGHAHHVIGAAAMVYMALAMAAGGAGAAGAHHGQHGGVPWVTAALLGYFAGYVLWAGTRLMPSAAAGAGTAGGVTAGPGHGGPGALGAPVTALLARQSGVVAGCRLAMAAGMFAMLLGV</sequence>
<evidence type="ECO:0000313" key="2">
    <source>
        <dbReference type="EMBL" id="TGG86272.1"/>
    </source>
</evidence>
<organism evidence="2 3">
    <name type="scientific">Streptomyces albus</name>
    <dbReference type="NCBI Taxonomy" id="1888"/>
    <lineage>
        <taxon>Bacteria</taxon>
        <taxon>Bacillati</taxon>
        <taxon>Actinomycetota</taxon>
        <taxon>Actinomycetes</taxon>
        <taxon>Kitasatosporales</taxon>
        <taxon>Streptomycetaceae</taxon>
        <taxon>Streptomyces</taxon>
    </lineage>
</organism>
<reference evidence="2 3" key="1">
    <citation type="submission" date="2018-10" db="EMBL/GenBank/DDBJ databases">
        <title>Isolation of pseudouridimycin from Streptomyces albus DSM 40763.</title>
        <authorList>
            <person name="Rosenqvist P."/>
            <person name="Metsae-Ketelae M."/>
            <person name="Virta P."/>
        </authorList>
    </citation>
    <scope>NUCLEOTIDE SEQUENCE [LARGE SCALE GENOMIC DNA]</scope>
    <source>
        <strain evidence="2 3">DSM 40763</strain>
    </source>
</reference>
<dbReference type="Proteomes" id="UP000298111">
    <property type="component" value="Unassembled WGS sequence"/>
</dbReference>
<dbReference type="EMBL" id="RCIY01000040">
    <property type="protein sequence ID" value="TGG86272.1"/>
    <property type="molecule type" value="Genomic_DNA"/>
</dbReference>
<feature type="transmembrane region" description="Helical" evidence="1">
    <location>
        <begin position="99"/>
        <end position="120"/>
    </location>
</feature>
<feature type="transmembrane region" description="Helical" evidence="1">
    <location>
        <begin position="132"/>
        <end position="150"/>
    </location>
</feature>
<feature type="transmembrane region" description="Helical" evidence="1">
    <location>
        <begin position="62"/>
        <end position="79"/>
    </location>
</feature>
<proteinExistence type="predicted"/>
<dbReference type="InterPro" id="IPR033458">
    <property type="entry name" value="DUF5134"/>
</dbReference>
<evidence type="ECO:0000256" key="1">
    <source>
        <dbReference type="SAM" id="Phobius"/>
    </source>
</evidence>
<evidence type="ECO:0000313" key="3">
    <source>
        <dbReference type="Proteomes" id="UP000298111"/>
    </source>
</evidence>